<dbReference type="SUPFAM" id="SSF56954">
    <property type="entry name" value="Outer membrane efflux proteins (OEP)"/>
    <property type="match status" value="1"/>
</dbReference>
<organism evidence="3 4">
    <name type="scientific">Flavobacterium agricola</name>
    <dbReference type="NCBI Taxonomy" id="2870839"/>
    <lineage>
        <taxon>Bacteria</taxon>
        <taxon>Pseudomonadati</taxon>
        <taxon>Bacteroidota</taxon>
        <taxon>Flavobacteriia</taxon>
        <taxon>Flavobacteriales</taxon>
        <taxon>Flavobacteriaceae</taxon>
        <taxon>Flavobacterium</taxon>
    </lineage>
</organism>
<comment type="similarity">
    <text evidence="1">Belongs to the outer membrane factor (OMF) (TC 1.B.17) family.</text>
</comment>
<sequence>MKKINLIMLVALSGLFTAIYAQVEQQKTLTYSDFIDLVRNNNIEYAAEKFDVAMAEAEILSARAFEDPELSVGYFDNGERKKQMGYGYESELEWTLELGGKRKARINLAKSEYALSQSILLNYFKNLRADATLAYFEALQNKKVLEVKINSYESMNELAKSDSIRFKLGDISEVDAKQSKVEAITLKNDVFVAEAAYKNALINLNLLMGNFQAQAYQHIIENFPVIDKSFSLEYLIYQAQENRSDLVAALQSKEVSKRNVALAKANRAIDLGLKVNVEYNSIVRNEEAESPRFTKVGGGIAIPLKFSNRRNNDWKIAKMDYEKTERLYDLALLEVSTQVQQAYNTFIAHQEQVKAFNTGLLEKAKAVLDGKTYSYKRGDTSLLEVLDAQRTHNEVQEEYYEALYNYLAALVELERATGTWDIVF</sequence>
<evidence type="ECO:0000256" key="2">
    <source>
        <dbReference type="SAM" id="SignalP"/>
    </source>
</evidence>
<accession>A0ABY6M1H4</accession>
<dbReference type="RefSeq" id="WP_264433468.1">
    <property type="nucleotide sequence ID" value="NZ_CP081495.1"/>
</dbReference>
<dbReference type="InterPro" id="IPR010131">
    <property type="entry name" value="MdtP/NodT-like"/>
</dbReference>
<name>A0ABY6M1H4_9FLAO</name>
<dbReference type="Gene3D" id="1.20.1600.10">
    <property type="entry name" value="Outer membrane efflux proteins (OEP)"/>
    <property type="match status" value="1"/>
</dbReference>
<proteinExistence type="inferred from homology"/>
<dbReference type="PANTHER" id="PTHR30203">
    <property type="entry name" value="OUTER MEMBRANE CATION EFFLUX PROTEIN"/>
    <property type="match status" value="1"/>
</dbReference>
<evidence type="ECO:0000256" key="1">
    <source>
        <dbReference type="ARBA" id="ARBA00007613"/>
    </source>
</evidence>
<dbReference type="InterPro" id="IPR003423">
    <property type="entry name" value="OMP_efflux"/>
</dbReference>
<dbReference type="EMBL" id="CP081495">
    <property type="protein sequence ID" value="UYW01078.1"/>
    <property type="molecule type" value="Genomic_DNA"/>
</dbReference>
<gene>
    <name evidence="3" type="ORF">K5I29_11425</name>
</gene>
<keyword evidence="2" id="KW-0732">Signal</keyword>
<keyword evidence="4" id="KW-1185">Reference proteome</keyword>
<feature type="chain" id="PRO_5046211382" evidence="2">
    <location>
        <begin position="22"/>
        <end position="424"/>
    </location>
</feature>
<dbReference type="PANTHER" id="PTHR30203:SF24">
    <property type="entry name" value="BLR4935 PROTEIN"/>
    <property type="match status" value="1"/>
</dbReference>
<evidence type="ECO:0000313" key="3">
    <source>
        <dbReference type="EMBL" id="UYW01078.1"/>
    </source>
</evidence>
<protein>
    <submittedName>
        <fullName evidence="3">TolC family protein</fullName>
    </submittedName>
</protein>
<dbReference type="Pfam" id="PF02321">
    <property type="entry name" value="OEP"/>
    <property type="match status" value="2"/>
</dbReference>
<evidence type="ECO:0000313" key="4">
    <source>
        <dbReference type="Proteomes" id="UP001163328"/>
    </source>
</evidence>
<reference evidence="3" key="1">
    <citation type="submission" date="2021-08" db="EMBL/GenBank/DDBJ databases">
        <title>Flavobacterium sp. strain CC-SYL302.</title>
        <authorList>
            <person name="Lin S.-Y."/>
            <person name="Lee T.-H."/>
            <person name="Young C.-C."/>
        </authorList>
    </citation>
    <scope>NUCLEOTIDE SEQUENCE</scope>
    <source>
        <strain evidence="3">CC-SYL302</strain>
    </source>
</reference>
<feature type="signal peptide" evidence="2">
    <location>
        <begin position="1"/>
        <end position="21"/>
    </location>
</feature>
<dbReference type="Proteomes" id="UP001163328">
    <property type="component" value="Chromosome"/>
</dbReference>